<evidence type="ECO:0000313" key="11">
    <source>
        <dbReference type="Proteomes" id="UP000092124"/>
    </source>
</evidence>
<organism evidence="10 11">
    <name type="scientific">Neotoma lepida</name>
    <name type="common">Desert woodrat</name>
    <dbReference type="NCBI Taxonomy" id="56216"/>
    <lineage>
        <taxon>Eukaryota</taxon>
        <taxon>Metazoa</taxon>
        <taxon>Chordata</taxon>
        <taxon>Craniata</taxon>
        <taxon>Vertebrata</taxon>
        <taxon>Euteleostomi</taxon>
        <taxon>Mammalia</taxon>
        <taxon>Eutheria</taxon>
        <taxon>Euarchontoglires</taxon>
        <taxon>Glires</taxon>
        <taxon>Rodentia</taxon>
        <taxon>Myomorpha</taxon>
        <taxon>Muroidea</taxon>
        <taxon>Cricetidae</taxon>
        <taxon>Neotominae</taxon>
        <taxon>Neotoma</taxon>
    </lineage>
</organism>
<dbReference type="PANTHER" id="PTHR14189">
    <property type="entry name" value="PROTEIN PHOSPHATASE METHYLESTERASE-1 RELATED"/>
    <property type="match status" value="1"/>
</dbReference>
<dbReference type="Pfam" id="PF12697">
    <property type="entry name" value="Abhydrolase_6"/>
    <property type="match status" value="1"/>
</dbReference>
<evidence type="ECO:0000256" key="4">
    <source>
        <dbReference type="ARBA" id="ARBA00022487"/>
    </source>
</evidence>
<evidence type="ECO:0000256" key="6">
    <source>
        <dbReference type="ARBA" id="ARBA00024698"/>
    </source>
</evidence>
<dbReference type="PANTHER" id="PTHR14189:SF0">
    <property type="entry name" value="PROTEIN PHOSPHATASE METHYLESTERASE 1"/>
    <property type="match status" value="1"/>
</dbReference>
<comment type="function">
    <text evidence="6">Demethylates proteins that have been reversibly carboxymethylated. Demethylates PPP2CB (in vitro) and PPP2CA. Binding to PPP2CA displaces the manganese ion and inactivates the enzyme.</text>
</comment>
<feature type="compositionally biased region" description="Acidic residues" evidence="8">
    <location>
        <begin position="113"/>
        <end position="124"/>
    </location>
</feature>
<evidence type="ECO:0000259" key="9">
    <source>
        <dbReference type="Pfam" id="PF12697"/>
    </source>
</evidence>
<evidence type="ECO:0000256" key="1">
    <source>
        <dbReference type="ARBA" id="ARBA00008645"/>
    </source>
</evidence>
<dbReference type="InterPro" id="IPR000073">
    <property type="entry name" value="AB_hydrolase_1"/>
</dbReference>
<sequence>MYGDLPPPVMLIGHSMGGAIAVHTASANLVPSLLGLCMIDVVEGTAMDALNSMQNFLRGRPKTFKSLENAIEWSVKSGQIRNLESARVSMVGQVKQCEGVTSPEGSKSIVEGIIEEEDEDEEGSESVNKRKKEDDMETKKDHPYTWRIELAKTEKYWDGWFRGVDRLDKDLTIGQMQGKFQMQVLPQCGHAVHEDAPDKVAEAVATFLIRHRFAEPIGGFQW</sequence>
<reference evidence="10 11" key="1">
    <citation type="submission" date="2016-06" db="EMBL/GenBank/DDBJ databases">
        <title>The Draft Genome Sequence and Annotation of the Desert Woodrat Neotoma lepida.</title>
        <authorList>
            <person name="Campbell M."/>
            <person name="Oakeson K.F."/>
            <person name="Yandell M."/>
            <person name="Halpert J.R."/>
            <person name="Dearing D."/>
        </authorList>
    </citation>
    <scope>NUCLEOTIDE SEQUENCE [LARGE SCALE GENOMIC DNA]</scope>
    <source>
        <strain evidence="10">417</strain>
        <tissue evidence="10">Liver</tissue>
    </source>
</reference>
<dbReference type="SUPFAM" id="SSF53474">
    <property type="entry name" value="alpha/beta-Hydrolases"/>
    <property type="match status" value="1"/>
</dbReference>
<dbReference type="STRING" id="56216.A0A1A6HRY0"/>
<comment type="similarity">
    <text evidence="1">Belongs to the AB hydrolase superfamily.</text>
</comment>
<evidence type="ECO:0000256" key="5">
    <source>
        <dbReference type="ARBA" id="ARBA00022801"/>
    </source>
</evidence>
<protein>
    <recommendedName>
        <fullName evidence="3">protein phosphatase methylesterase-1</fullName>
        <ecNumber evidence="3">3.1.1.89</ecNumber>
    </recommendedName>
</protein>
<proteinExistence type="inferred from homology"/>
<feature type="compositionally biased region" description="Basic and acidic residues" evidence="8">
    <location>
        <begin position="127"/>
        <end position="140"/>
    </location>
</feature>
<dbReference type="EC" id="3.1.1.89" evidence="3"/>
<accession>A0A1A6HRY0</accession>
<dbReference type="InterPro" id="IPR016812">
    <property type="entry name" value="PPase_methylesterase_euk"/>
</dbReference>
<name>A0A1A6HRY0_NEOLE</name>
<comment type="caution">
    <text evidence="10">The sequence shown here is derived from an EMBL/GenBank/DDBJ whole genome shotgun (WGS) entry which is preliminary data.</text>
</comment>
<keyword evidence="4" id="KW-0719">Serine esterase</keyword>
<feature type="domain" description="AB hydrolase-1" evidence="9">
    <location>
        <begin position="5"/>
        <end position="203"/>
    </location>
</feature>
<dbReference type="Proteomes" id="UP000092124">
    <property type="component" value="Unassembled WGS sequence"/>
</dbReference>
<comment type="catalytic activity">
    <reaction evidence="7">
        <text>[phosphatase 2A protein]-C-terminal L-leucine methyl ester + H2O = [phosphatase 2A protein]-C-terminal L-leucine + methanol + H(+)</text>
        <dbReference type="Rhea" id="RHEA:48548"/>
        <dbReference type="Rhea" id="RHEA-COMP:12134"/>
        <dbReference type="Rhea" id="RHEA-COMP:12135"/>
        <dbReference type="ChEBI" id="CHEBI:15377"/>
        <dbReference type="ChEBI" id="CHEBI:15378"/>
        <dbReference type="ChEBI" id="CHEBI:17790"/>
        <dbReference type="ChEBI" id="CHEBI:90516"/>
        <dbReference type="ChEBI" id="CHEBI:90517"/>
        <dbReference type="EC" id="3.1.1.89"/>
    </reaction>
</comment>
<evidence type="ECO:0000313" key="10">
    <source>
        <dbReference type="EMBL" id="OBS80974.1"/>
    </source>
</evidence>
<dbReference type="InterPro" id="IPR029058">
    <property type="entry name" value="AB_hydrolase_fold"/>
</dbReference>
<keyword evidence="11" id="KW-1185">Reference proteome</keyword>
<evidence type="ECO:0000256" key="3">
    <source>
        <dbReference type="ARBA" id="ARBA00013111"/>
    </source>
</evidence>
<gene>
    <name evidence="10" type="ORF">A6R68_20833</name>
</gene>
<dbReference type="OrthoDB" id="194865at2759"/>
<dbReference type="GO" id="GO:0051723">
    <property type="term" value="F:protein methylesterase activity"/>
    <property type="evidence" value="ECO:0007669"/>
    <property type="project" value="UniProtKB-EC"/>
</dbReference>
<keyword evidence="5" id="KW-0378">Hydrolase</keyword>
<evidence type="ECO:0000256" key="2">
    <source>
        <dbReference type="ARBA" id="ARBA00011604"/>
    </source>
</evidence>
<feature type="region of interest" description="Disordered" evidence="8">
    <location>
        <begin position="99"/>
        <end position="140"/>
    </location>
</feature>
<comment type="subunit">
    <text evidence="2">Binds PPP2CA and PPP2CB.</text>
</comment>
<dbReference type="EMBL" id="LZPO01017300">
    <property type="protein sequence ID" value="OBS80974.1"/>
    <property type="molecule type" value="Genomic_DNA"/>
</dbReference>
<evidence type="ECO:0000256" key="7">
    <source>
        <dbReference type="ARBA" id="ARBA00049203"/>
    </source>
</evidence>
<dbReference type="Gene3D" id="3.40.50.1820">
    <property type="entry name" value="alpha/beta hydrolase"/>
    <property type="match status" value="1"/>
</dbReference>
<evidence type="ECO:0000256" key="8">
    <source>
        <dbReference type="SAM" id="MobiDB-lite"/>
    </source>
</evidence>
<dbReference type="AlphaFoldDB" id="A0A1A6HRY0"/>